<protein>
    <submittedName>
        <fullName evidence="2">Uncharacterized protein</fullName>
    </submittedName>
</protein>
<sequence>MTGPEVMEGVREPRTACGFERLGVRAGMAATTDSATVLHVPAAMGGTGRQGRVRAPPVSAPGLPVTASPSGRGHRDPVRD</sequence>
<reference evidence="2" key="1">
    <citation type="journal article" date="2023" name="Int. J. Syst. Evol. Microbiol.">
        <title>Streptomyces meridianus sp. nov. isolated from brackish water of the Tagus estuary in Alcochete, Portugal.</title>
        <authorList>
            <person name="Santos J.D.N."/>
            <person name="Klimek D."/>
            <person name="Calusinska M."/>
            <person name="Lobo Da Cunha A."/>
            <person name="Catita J."/>
            <person name="Goncalves H."/>
            <person name="Gonzalez I."/>
            <person name="Reyes F."/>
            <person name="Lage O.M."/>
        </authorList>
    </citation>
    <scope>NUCLEOTIDE SEQUENCE</scope>
    <source>
        <strain evidence="2">MTZ3.1</strain>
    </source>
</reference>
<dbReference type="RefSeq" id="WP_251413236.1">
    <property type="nucleotide sequence ID" value="NZ_JAMQGM010000022.1"/>
</dbReference>
<proteinExistence type="predicted"/>
<organism evidence="2 3">
    <name type="scientific">Streptomyces meridianus</name>
    <dbReference type="NCBI Taxonomy" id="2938945"/>
    <lineage>
        <taxon>Bacteria</taxon>
        <taxon>Bacillati</taxon>
        <taxon>Actinomycetota</taxon>
        <taxon>Actinomycetes</taxon>
        <taxon>Kitasatosporales</taxon>
        <taxon>Streptomycetaceae</taxon>
        <taxon>Streptomyces</taxon>
    </lineage>
</organism>
<keyword evidence="3" id="KW-1185">Reference proteome</keyword>
<name>A0ABT0X7B0_9ACTN</name>
<comment type="caution">
    <text evidence="2">The sequence shown here is derived from an EMBL/GenBank/DDBJ whole genome shotgun (WGS) entry which is preliminary data.</text>
</comment>
<dbReference type="Proteomes" id="UP001167160">
    <property type="component" value="Unassembled WGS sequence"/>
</dbReference>
<accession>A0ABT0X7B0</accession>
<feature type="region of interest" description="Disordered" evidence="1">
    <location>
        <begin position="44"/>
        <end position="80"/>
    </location>
</feature>
<evidence type="ECO:0000313" key="3">
    <source>
        <dbReference type="Proteomes" id="UP001167160"/>
    </source>
</evidence>
<gene>
    <name evidence="2" type="ORF">M1E25_10785</name>
</gene>
<dbReference type="EMBL" id="JAMQGM010000022">
    <property type="protein sequence ID" value="MCM2577833.1"/>
    <property type="molecule type" value="Genomic_DNA"/>
</dbReference>
<evidence type="ECO:0000256" key="1">
    <source>
        <dbReference type="SAM" id="MobiDB-lite"/>
    </source>
</evidence>
<evidence type="ECO:0000313" key="2">
    <source>
        <dbReference type="EMBL" id="MCM2577833.1"/>
    </source>
</evidence>